<dbReference type="SUPFAM" id="SSF109604">
    <property type="entry name" value="HD-domain/PDEase-like"/>
    <property type="match status" value="1"/>
</dbReference>
<evidence type="ECO:0000259" key="1">
    <source>
        <dbReference type="PROSITE" id="PS51832"/>
    </source>
</evidence>
<dbReference type="Gene3D" id="1.10.3210.10">
    <property type="entry name" value="Hypothetical protein af1432"/>
    <property type="match status" value="1"/>
</dbReference>
<sequence>MHSITLDEIQPGMYLSKPLISADGAILLHEGTEVKERYIQYLRNKGITALFVGETETGDTIAIDEDFYDPIHKKEAMEAAQEVINHFRVGKGIPLDRVKSIVSALIDQLGQKPENMIHLLDLRRKEEYMFSHAVNTCILSVMTGLAMGYDAKRLGELGLAAMLHDIGKIKFPRQLALQFPDYLTKSEREEYRRHSFYSLEVLRENRTLPVEVVNACFQHHERWNGSGYPMGLKGDAISEYAQIISIADVYDRLIVGMPHRRPTPVYYAVAILNKAAGEYFNPAIVERFNQNVAIYPTGKTVRLSNQQSGLILGVGIKSKTTPVVRITSDHDGEHNRIVELDLIKNPELFIVDVEELYSSYAQAYADRAQMYHAKTQQI</sequence>
<dbReference type="InterPro" id="IPR003607">
    <property type="entry name" value="HD/PDEase_dom"/>
</dbReference>
<dbReference type="SMART" id="SM00471">
    <property type="entry name" value="HDc"/>
    <property type="match status" value="1"/>
</dbReference>
<evidence type="ECO:0000313" key="2">
    <source>
        <dbReference type="EMBL" id="SMC32831.1"/>
    </source>
</evidence>
<evidence type="ECO:0000313" key="3">
    <source>
        <dbReference type="Proteomes" id="UP000192738"/>
    </source>
</evidence>
<name>A0A1W1YAI6_9FIRM</name>
<organism evidence="2 3">
    <name type="scientific">Sporomusa malonica</name>
    <dbReference type="NCBI Taxonomy" id="112901"/>
    <lineage>
        <taxon>Bacteria</taxon>
        <taxon>Bacillati</taxon>
        <taxon>Bacillota</taxon>
        <taxon>Negativicutes</taxon>
        <taxon>Selenomonadales</taxon>
        <taxon>Sporomusaceae</taxon>
        <taxon>Sporomusa</taxon>
    </lineage>
</organism>
<feature type="domain" description="HD-GYP" evidence="1">
    <location>
        <begin position="105"/>
        <end position="304"/>
    </location>
</feature>
<dbReference type="Pfam" id="PF13487">
    <property type="entry name" value="HD_5"/>
    <property type="match status" value="1"/>
</dbReference>
<proteinExistence type="predicted"/>
<dbReference type="AlphaFoldDB" id="A0A1W1YAI6"/>
<dbReference type="PANTHER" id="PTHR43155:SF2">
    <property type="entry name" value="CYCLIC DI-GMP PHOSPHODIESTERASE PA4108"/>
    <property type="match status" value="1"/>
</dbReference>
<accession>A0A1W1YAI6</accession>
<dbReference type="CDD" id="cd00077">
    <property type="entry name" value="HDc"/>
    <property type="match status" value="1"/>
</dbReference>
<dbReference type="PANTHER" id="PTHR43155">
    <property type="entry name" value="CYCLIC DI-GMP PHOSPHODIESTERASE PA4108-RELATED"/>
    <property type="match status" value="1"/>
</dbReference>
<dbReference type="InterPro" id="IPR037522">
    <property type="entry name" value="HD_GYP_dom"/>
</dbReference>
<protein>
    <submittedName>
        <fullName evidence="2">HD-GYP domain, c-di-GMP phosphodiesterase class II (Or its inactivated variant)</fullName>
    </submittedName>
</protein>
<dbReference type="EMBL" id="FWXI01000001">
    <property type="protein sequence ID" value="SMC32831.1"/>
    <property type="molecule type" value="Genomic_DNA"/>
</dbReference>
<keyword evidence="3" id="KW-1185">Reference proteome</keyword>
<dbReference type="STRING" id="112901.SAMN04488500_101147"/>
<gene>
    <name evidence="2" type="ORF">SAMN04488500_101147</name>
</gene>
<dbReference type="RefSeq" id="WP_245823736.1">
    <property type="nucleotide sequence ID" value="NZ_CP155572.1"/>
</dbReference>
<dbReference type="Proteomes" id="UP000192738">
    <property type="component" value="Unassembled WGS sequence"/>
</dbReference>
<dbReference type="PROSITE" id="PS51832">
    <property type="entry name" value="HD_GYP"/>
    <property type="match status" value="1"/>
</dbReference>
<reference evidence="2 3" key="1">
    <citation type="submission" date="2017-04" db="EMBL/GenBank/DDBJ databases">
        <authorList>
            <person name="Afonso C.L."/>
            <person name="Miller P.J."/>
            <person name="Scott M.A."/>
            <person name="Spackman E."/>
            <person name="Goraichik I."/>
            <person name="Dimitrov K.M."/>
            <person name="Suarez D.L."/>
            <person name="Swayne D.E."/>
        </authorList>
    </citation>
    <scope>NUCLEOTIDE SEQUENCE [LARGE SCALE GENOMIC DNA]</scope>
    <source>
        <strain evidence="2 3">DSM 5090</strain>
    </source>
</reference>